<evidence type="ECO:0000313" key="1">
    <source>
        <dbReference type="EMBL" id="JAH01285.1"/>
    </source>
</evidence>
<reference evidence="1" key="2">
    <citation type="journal article" date="2015" name="Fish Shellfish Immunol.">
        <title>Early steps in the European eel (Anguilla anguilla)-Vibrio vulnificus interaction in the gills: Role of the RtxA13 toxin.</title>
        <authorList>
            <person name="Callol A."/>
            <person name="Pajuelo D."/>
            <person name="Ebbesson L."/>
            <person name="Teles M."/>
            <person name="MacKenzie S."/>
            <person name="Amaro C."/>
        </authorList>
    </citation>
    <scope>NUCLEOTIDE SEQUENCE</scope>
</reference>
<dbReference type="EMBL" id="GBXM01107292">
    <property type="protein sequence ID" value="JAH01285.1"/>
    <property type="molecule type" value="Transcribed_RNA"/>
</dbReference>
<dbReference type="AlphaFoldDB" id="A0A0E9PB80"/>
<accession>A0A0E9PB80</accession>
<organism evidence="1">
    <name type="scientific">Anguilla anguilla</name>
    <name type="common">European freshwater eel</name>
    <name type="synonym">Muraena anguilla</name>
    <dbReference type="NCBI Taxonomy" id="7936"/>
    <lineage>
        <taxon>Eukaryota</taxon>
        <taxon>Metazoa</taxon>
        <taxon>Chordata</taxon>
        <taxon>Craniata</taxon>
        <taxon>Vertebrata</taxon>
        <taxon>Euteleostomi</taxon>
        <taxon>Actinopterygii</taxon>
        <taxon>Neopterygii</taxon>
        <taxon>Teleostei</taxon>
        <taxon>Anguilliformes</taxon>
        <taxon>Anguillidae</taxon>
        <taxon>Anguilla</taxon>
    </lineage>
</organism>
<sequence>MRRAWRIQLFSDKTPNYSNNYSQATV</sequence>
<protein>
    <submittedName>
        <fullName evidence="1">Uncharacterized protein</fullName>
    </submittedName>
</protein>
<reference evidence="1" key="1">
    <citation type="submission" date="2014-11" db="EMBL/GenBank/DDBJ databases">
        <authorList>
            <person name="Amaro Gonzalez C."/>
        </authorList>
    </citation>
    <scope>NUCLEOTIDE SEQUENCE</scope>
</reference>
<name>A0A0E9PB80_ANGAN</name>
<proteinExistence type="predicted"/>